<name>A0ABT4V1Q0_9PSEU</name>
<protein>
    <submittedName>
        <fullName evidence="3">HNH endonuclease family protein</fullName>
    </submittedName>
</protein>
<feature type="domain" description="GmrSD restriction endonucleases C-terminal" evidence="2">
    <location>
        <begin position="106"/>
        <end position="212"/>
    </location>
</feature>
<organism evidence="3 4">
    <name type="scientific">Saccharopolyspora oryzae</name>
    <dbReference type="NCBI Taxonomy" id="2997343"/>
    <lineage>
        <taxon>Bacteria</taxon>
        <taxon>Bacillati</taxon>
        <taxon>Actinomycetota</taxon>
        <taxon>Actinomycetes</taxon>
        <taxon>Pseudonocardiales</taxon>
        <taxon>Pseudonocardiaceae</taxon>
        <taxon>Saccharopolyspora</taxon>
    </lineage>
</organism>
<keyword evidence="3" id="KW-0378">Hydrolase</keyword>
<evidence type="ECO:0000313" key="4">
    <source>
        <dbReference type="Proteomes" id="UP001210380"/>
    </source>
</evidence>
<evidence type="ECO:0000256" key="1">
    <source>
        <dbReference type="SAM" id="MobiDB-lite"/>
    </source>
</evidence>
<dbReference type="Proteomes" id="UP001210380">
    <property type="component" value="Unassembled WGS sequence"/>
</dbReference>
<dbReference type="PANTHER" id="PTHR24094">
    <property type="entry name" value="SECRETED PROTEIN"/>
    <property type="match status" value="1"/>
</dbReference>
<feature type="region of interest" description="Disordered" evidence="1">
    <location>
        <begin position="160"/>
        <end position="179"/>
    </location>
</feature>
<dbReference type="PANTHER" id="PTHR24094:SF15">
    <property type="entry name" value="AMP-DEPENDENT SYNTHETASE_LIGASE DOMAIN-CONTAINING PROTEIN-RELATED"/>
    <property type="match status" value="1"/>
</dbReference>
<dbReference type="InterPro" id="IPR011089">
    <property type="entry name" value="GmrSD_C"/>
</dbReference>
<dbReference type="GO" id="GO:0004519">
    <property type="term" value="F:endonuclease activity"/>
    <property type="evidence" value="ECO:0007669"/>
    <property type="project" value="UniProtKB-KW"/>
</dbReference>
<sequence>MSGAVAKKSAWTSVVAAVLLALMWVVFESGLLDARGSSQPTGAAADQLEQLKVAPAGSMDGYSRERFKHWTSKPEAGKNCNTREAVLVRDGEKVQTNNSCEAVSGSWTSVYTGDKLTKPSDIDIDHMVPLANAWRSGANKWDDARREQFANDMDLPQLVAVDSSSNRSKGDQDPSTWKPTEKAWCDYATKWVTVKNGYGLTVTEAEKQALKEMLATCS</sequence>
<reference evidence="3 4" key="1">
    <citation type="submission" date="2022-11" db="EMBL/GenBank/DDBJ databases">
        <title>Draft genome sequence of Saccharopolyspora sp. WRP15-2 isolated from rhizosphere soils of wild rice in Thailand.</title>
        <authorList>
            <person name="Duangmal K."/>
            <person name="Kammanee S."/>
            <person name="Muangham S."/>
        </authorList>
    </citation>
    <scope>NUCLEOTIDE SEQUENCE [LARGE SCALE GENOMIC DNA]</scope>
    <source>
        <strain evidence="3 4">WRP15-2</strain>
    </source>
</reference>
<gene>
    <name evidence="3" type="ORF">OU415_19955</name>
</gene>
<evidence type="ECO:0000259" key="2">
    <source>
        <dbReference type="Pfam" id="PF07510"/>
    </source>
</evidence>
<feature type="compositionally biased region" description="Polar residues" evidence="1">
    <location>
        <begin position="162"/>
        <end position="178"/>
    </location>
</feature>
<dbReference type="Pfam" id="PF07510">
    <property type="entry name" value="GmrSD_C"/>
    <property type="match status" value="1"/>
</dbReference>
<comment type="caution">
    <text evidence="3">The sequence shown here is derived from an EMBL/GenBank/DDBJ whole genome shotgun (WGS) entry which is preliminary data.</text>
</comment>
<dbReference type="EMBL" id="JAQGLA010000032">
    <property type="protein sequence ID" value="MDA3627723.1"/>
    <property type="molecule type" value="Genomic_DNA"/>
</dbReference>
<dbReference type="RefSeq" id="WP_270950398.1">
    <property type="nucleotide sequence ID" value="NZ_JAQGLA010000032.1"/>
</dbReference>
<keyword evidence="3" id="KW-0540">Nuclease</keyword>
<accession>A0ABT4V1Q0</accession>
<keyword evidence="3" id="KW-0255">Endonuclease</keyword>
<keyword evidence="4" id="KW-1185">Reference proteome</keyword>
<proteinExistence type="predicted"/>
<evidence type="ECO:0000313" key="3">
    <source>
        <dbReference type="EMBL" id="MDA3627723.1"/>
    </source>
</evidence>